<dbReference type="KEGG" id="nyu:D7D52_34020"/>
<dbReference type="Proteomes" id="UP000267164">
    <property type="component" value="Chromosome"/>
</dbReference>
<dbReference type="RefSeq" id="WP_120743033.1">
    <property type="nucleotide sequence ID" value="NZ_CP032568.1"/>
</dbReference>
<keyword evidence="2" id="KW-1185">Reference proteome</keyword>
<dbReference type="AlphaFoldDB" id="A0A386ZKM8"/>
<dbReference type="InterPro" id="IPR027417">
    <property type="entry name" value="P-loop_NTPase"/>
</dbReference>
<evidence type="ECO:0000313" key="2">
    <source>
        <dbReference type="Proteomes" id="UP000267164"/>
    </source>
</evidence>
<dbReference type="Gene3D" id="3.40.50.300">
    <property type="entry name" value="P-loop containing nucleotide triphosphate hydrolases"/>
    <property type="match status" value="1"/>
</dbReference>
<gene>
    <name evidence="1" type="ORF">D7D52_34020</name>
</gene>
<sequence length="197" mass="21463">MVEQVLNEATCNALLRIADGFSRGVVVVSGFPAVGKSSISSWLASQSGALVLDKDAFMPALEQAVMSELTGNPHDRDSAIYRRVVGPHVYAALVKNAMLIGRHHLVVVDAPFIDYVRTAAREGVSLATYIRAKANSATDIRTVWIHAAADEIQKRMTRRGAERDRPKLVGWSNYRTQVLDSGITAAAQKVVDFVVMN</sequence>
<reference evidence="1 2" key="1">
    <citation type="submission" date="2018-09" db="EMBL/GenBank/DDBJ databases">
        <title>Nocardia yunnanensis sp. nov., an actinomycete isolated from a soil sample.</title>
        <authorList>
            <person name="Zhang J."/>
        </authorList>
    </citation>
    <scope>NUCLEOTIDE SEQUENCE [LARGE SCALE GENOMIC DNA]</scope>
    <source>
        <strain evidence="1 2">CFHS0054</strain>
    </source>
</reference>
<organism evidence="1 2">
    <name type="scientific">Nocardia yunnanensis</name>
    <dbReference type="NCBI Taxonomy" id="2382165"/>
    <lineage>
        <taxon>Bacteria</taxon>
        <taxon>Bacillati</taxon>
        <taxon>Actinomycetota</taxon>
        <taxon>Actinomycetes</taxon>
        <taxon>Mycobacteriales</taxon>
        <taxon>Nocardiaceae</taxon>
        <taxon>Nocardia</taxon>
    </lineage>
</organism>
<dbReference type="SUPFAM" id="SSF52540">
    <property type="entry name" value="P-loop containing nucleoside triphosphate hydrolases"/>
    <property type="match status" value="1"/>
</dbReference>
<proteinExistence type="predicted"/>
<accession>A0A386ZKM8</accession>
<dbReference type="Pfam" id="PF13671">
    <property type="entry name" value="AAA_33"/>
    <property type="match status" value="1"/>
</dbReference>
<dbReference type="EMBL" id="CP032568">
    <property type="protein sequence ID" value="AYF78006.1"/>
    <property type="molecule type" value="Genomic_DNA"/>
</dbReference>
<protein>
    <recommendedName>
        <fullName evidence="3">ATP-binding protein</fullName>
    </recommendedName>
</protein>
<evidence type="ECO:0008006" key="3">
    <source>
        <dbReference type="Google" id="ProtNLM"/>
    </source>
</evidence>
<evidence type="ECO:0000313" key="1">
    <source>
        <dbReference type="EMBL" id="AYF78006.1"/>
    </source>
</evidence>
<name>A0A386ZKM8_9NOCA</name>
<dbReference type="OrthoDB" id="198115at2"/>